<name>A0A7Y3WT93_9CLOT</name>
<dbReference type="SMART" id="SM00530">
    <property type="entry name" value="HTH_XRE"/>
    <property type="match status" value="1"/>
</dbReference>
<proteinExistence type="predicted"/>
<protein>
    <submittedName>
        <fullName evidence="2">Helix-turn-helix transcriptional regulator</fullName>
    </submittedName>
</protein>
<dbReference type="Proteomes" id="UP000531659">
    <property type="component" value="Unassembled WGS sequence"/>
</dbReference>
<dbReference type="SUPFAM" id="SSF47413">
    <property type="entry name" value="lambda repressor-like DNA-binding domains"/>
    <property type="match status" value="1"/>
</dbReference>
<evidence type="ECO:0000259" key="1">
    <source>
        <dbReference type="PROSITE" id="PS50943"/>
    </source>
</evidence>
<dbReference type="GO" id="GO:0003677">
    <property type="term" value="F:DNA binding"/>
    <property type="evidence" value="ECO:0007669"/>
    <property type="project" value="InterPro"/>
</dbReference>
<evidence type="ECO:0000313" key="3">
    <source>
        <dbReference type="Proteomes" id="UP000531659"/>
    </source>
</evidence>
<dbReference type="InterPro" id="IPR010982">
    <property type="entry name" value="Lambda_DNA-bd_dom_sf"/>
</dbReference>
<comment type="caution">
    <text evidence="2">The sequence shown here is derived from an EMBL/GenBank/DDBJ whole genome shotgun (WGS) entry which is preliminary data.</text>
</comment>
<dbReference type="EMBL" id="JABEYB010000009">
    <property type="protein sequence ID" value="NNU76768.1"/>
    <property type="molecule type" value="Genomic_DNA"/>
</dbReference>
<dbReference type="CDD" id="cd00093">
    <property type="entry name" value="HTH_XRE"/>
    <property type="match status" value="1"/>
</dbReference>
<feature type="domain" description="HTH cro/C1-type" evidence="1">
    <location>
        <begin position="14"/>
        <end position="68"/>
    </location>
</feature>
<dbReference type="PROSITE" id="PS50943">
    <property type="entry name" value="HTH_CROC1"/>
    <property type="match status" value="1"/>
</dbReference>
<dbReference type="AlphaFoldDB" id="A0A7Y3WT93"/>
<sequence length="110" mass="12648">MEKEVNYLKVGNKIRIERERFGMNREYLSGLLDISSYFLGQIERGERRMSVNTLVNLCECLHISIDSLVFEQVTVNVNNDDLHSLINKCSEKEVAVIEGVVKLILPHLAR</sequence>
<gene>
    <name evidence="2" type="ORF">HLQ16_12560</name>
</gene>
<dbReference type="RefSeq" id="WP_171297473.1">
    <property type="nucleotide sequence ID" value="NZ_CP087098.1"/>
</dbReference>
<dbReference type="Pfam" id="PF01381">
    <property type="entry name" value="HTH_3"/>
    <property type="match status" value="1"/>
</dbReference>
<reference evidence="2 3" key="1">
    <citation type="submission" date="2020-05" db="EMBL/GenBank/DDBJ databases">
        <title>Complete genome of Clostridium estertheticum subspecies estertheticum, isolated from Vacuum packed lamb meat from New Zealand imported to Switzerland.</title>
        <authorList>
            <person name="Wambui J."/>
            <person name="Stevens M.J.A."/>
            <person name="Stephan R."/>
        </authorList>
    </citation>
    <scope>NUCLEOTIDE SEQUENCE [LARGE SCALE GENOMIC DNA]</scope>
    <source>
        <strain evidence="2 3">CEST001</strain>
    </source>
</reference>
<evidence type="ECO:0000313" key="2">
    <source>
        <dbReference type="EMBL" id="NNU76768.1"/>
    </source>
</evidence>
<organism evidence="2 3">
    <name type="scientific">Clostridium estertheticum</name>
    <dbReference type="NCBI Taxonomy" id="238834"/>
    <lineage>
        <taxon>Bacteria</taxon>
        <taxon>Bacillati</taxon>
        <taxon>Bacillota</taxon>
        <taxon>Clostridia</taxon>
        <taxon>Eubacteriales</taxon>
        <taxon>Clostridiaceae</taxon>
        <taxon>Clostridium</taxon>
    </lineage>
</organism>
<dbReference type="Gene3D" id="1.10.260.40">
    <property type="entry name" value="lambda repressor-like DNA-binding domains"/>
    <property type="match status" value="1"/>
</dbReference>
<dbReference type="InterPro" id="IPR001387">
    <property type="entry name" value="Cro/C1-type_HTH"/>
</dbReference>
<accession>A0A7Y3WT93</accession>